<reference evidence="2 3" key="1">
    <citation type="journal article" date="2021" name="MBio">
        <title>A New Model Trypanosomatid, Novymonas esmeraldas: Genomic Perception of Its 'Candidatus Pandoraea novymonadis' Endosymbiont.</title>
        <authorList>
            <person name="Zakharova A."/>
            <person name="Saura A."/>
            <person name="Butenko A."/>
            <person name="Podesvova L."/>
            <person name="Warmusova S."/>
            <person name="Kostygov A.Y."/>
            <person name="Nenarokova A."/>
            <person name="Lukes J."/>
            <person name="Opperdoes F.R."/>
            <person name="Yurchenko V."/>
        </authorList>
    </citation>
    <scope>NUCLEOTIDE SEQUENCE [LARGE SCALE GENOMIC DNA]</scope>
    <source>
        <strain evidence="2 3">E262AT.01</strain>
    </source>
</reference>
<organism evidence="2 3">
    <name type="scientific">Novymonas esmeraldas</name>
    <dbReference type="NCBI Taxonomy" id="1808958"/>
    <lineage>
        <taxon>Eukaryota</taxon>
        <taxon>Discoba</taxon>
        <taxon>Euglenozoa</taxon>
        <taxon>Kinetoplastea</taxon>
        <taxon>Metakinetoplastina</taxon>
        <taxon>Trypanosomatida</taxon>
        <taxon>Trypanosomatidae</taxon>
        <taxon>Novymonas</taxon>
    </lineage>
</organism>
<keyword evidence="3" id="KW-1185">Reference proteome</keyword>
<proteinExistence type="predicted"/>
<sequence length="1285" mass="136895">MRGVALGSTRLSRAVADDVSSLLTPELRRRWAELVAAPPATATAAASALLRDTIAALRAPSEDVAPSLTTSGDVAAEASPSPSPSPLLSLLGSRKSSQGVWHVLRRQRVAWQEALELLPLQLRGMNAVQRQYLSSRVSRTPSRVFGLAVAAWDVHDDAALVQQYRALKRTSYVVEYARLLSGALRERPALPGGLLPVPYSVMLHGYELGRCSPRDAAMALEVSKHVTLMGRHALTRGAEERLVLAHATLEGLRGDWAAALDVVRRSRAVRLSACRGVQRHLRTASSQQPTSHPVVSAPTTVSTAATTTPAASHAGWAAAIAAFLAREPVAQTYPDARRLLADLPPAVREGRGYVLLASAVLQRSARRMFAGTLTRRLHGFVSQADWTSALSLACAADCYDLAAPLLQFATQGSGGGSGVASAMDVPPELRTFNSTVAALLRGGAASTSTALSAATAAGLTPAEALAHAITSTSSATWRTLLLSCPHAASPARLRYLLLAACRQTGSATALEGDGDSPLAGDRVECCTFASRALSRLVCAAAERRNQQYFFRVLPAAARAHHFALSPLTGTPIIEQRHSGEDMTSAGVTVTAPGPGGMDAAARVRLRAWQHQTATSPEECAQLMADLCAYLAATHTVESGGLAPQSGPRLTENTFLSAVAALAAGGVVQLPATARFHWPLAVFKAARLLRVSIDATLVASAVRVIPSTAADRAGVALPLVFGAYTLLGDWQAGLQLCARLLRKRESGVVELEPGVRRGGGGGRDRPQTHKFTASAPTLLEAMAQVSYAMPPAEAVRHLHTLDALDTPASAVHDSRDTTSLALLILELLQRRDERELCEEVRRVSELERGRRGAQVRLGAVSRRRMLLGAAFSLLDGEAALRRVLHAAGLRVARSADLDAHGMQRLLRVLPSADAARVLTAEAEEGRCAQQHWLCSVMSRVDLSSDAVIGLARLRPSSPMLSAVRFFVVAAAAHDLVGCLRGLVRFADLVVECPCQEPVLLALLRLLRRFLSDEVLLTASVVTGEGGAAGPHPAGLALVFRLFNRLQEVPPLSVPLKAARRLLRGVSVGPDPTPVAVWTVAATLHFAASNALQVPVPAAFTSQLLSRVAAMDLPANWRAVLLLFHHLRRPTMQERVLLVRALRHCGGAATQILLRHSRFLRGCPEQVVVWADEASGSSKWQRSVALLEHAALDRDARDSPGDGACTTSSPLSPIVLSIVRGWNVDERRRCGELLRRQGFIAAERAAEGTVLDSARVHHVTDERVRAQTEAILHLLQQLPAAADATNN</sequence>
<comment type="caution">
    <text evidence="2">The sequence shown here is derived from an EMBL/GenBank/DDBJ whole genome shotgun (WGS) entry which is preliminary data.</text>
</comment>
<name>A0AAW0EP27_9TRYP</name>
<accession>A0AAW0EP27</accession>
<evidence type="ECO:0000313" key="2">
    <source>
        <dbReference type="EMBL" id="KAK7195910.1"/>
    </source>
</evidence>
<protein>
    <submittedName>
        <fullName evidence="2">Uncharacterized protein</fullName>
    </submittedName>
</protein>
<feature type="region of interest" description="Disordered" evidence="1">
    <location>
        <begin position="64"/>
        <end position="89"/>
    </location>
</feature>
<gene>
    <name evidence="2" type="ORF">NESM_000523700</name>
</gene>
<evidence type="ECO:0000313" key="3">
    <source>
        <dbReference type="Proteomes" id="UP001430356"/>
    </source>
</evidence>
<dbReference type="Proteomes" id="UP001430356">
    <property type="component" value="Unassembled WGS sequence"/>
</dbReference>
<dbReference type="EMBL" id="JAECZO010000064">
    <property type="protein sequence ID" value="KAK7195910.1"/>
    <property type="molecule type" value="Genomic_DNA"/>
</dbReference>
<evidence type="ECO:0000256" key="1">
    <source>
        <dbReference type="SAM" id="MobiDB-lite"/>
    </source>
</evidence>